<dbReference type="PROSITE" id="PS00198">
    <property type="entry name" value="4FE4S_FER_1"/>
    <property type="match status" value="1"/>
</dbReference>
<evidence type="ECO:0000256" key="12">
    <source>
        <dbReference type="ARBA" id="ARBA00049728"/>
    </source>
</evidence>
<accession>A0A484HIB9</accession>
<dbReference type="SUPFAM" id="SSF51395">
    <property type="entry name" value="FMN-linked oxidoreductases"/>
    <property type="match status" value="1"/>
</dbReference>
<comment type="subunit">
    <text evidence="11">Heterotetramer of 2 PreA and 2 PreT subunits.</text>
</comment>
<dbReference type="EMBL" id="CAACVI010000014">
    <property type="protein sequence ID" value="VEN73998.1"/>
    <property type="molecule type" value="Genomic_DNA"/>
</dbReference>
<dbReference type="InterPro" id="IPR017896">
    <property type="entry name" value="4Fe4S_Fe-S-bd"/>
</dbReference>
<evidence type="ECO:0000313" key="14">
    <source>
        <dbReference type="EMBL" id="VEN73998.1"/>
    </source>
</evidence>
<comment type="function">
    <text evidence="10">Involved in pyrimidine base degradation. Catalyzes physiologically the reduction of uracil to 5,6-dihydrouracil (DHU) by using NADH as a specific cosubstrate. It also catalyzes the reverse reaction and the reduction of thymine to 5,6-dihydrothymine (DHT).</text>
</comment>
<dbReference type="GO" id="GO:0046872">
    <property type="term" value="F:metal ion binding"/>
    <property type="evidence" value="ECO:0007669"/>
    <property type="project" value="UniProtKB-KW"/>
</dbReference>
<dbReference type="PANTHER" id="PTHR43073">
    <property type="entry name" value="DIHYDROPYRIMIDINE DEHYDROGENASE [NADP(+)]"/>
    <property type="match status" value="1"/>
</dbReference>
<dbReference type="GO" id="GO:0004159">
    <property type="term" value="F:dihydropyrimidine dehydrogenase (NAD+) activity"/>
    <property type="evidence" value="ECO:0007669"/>
    <property type="project" value="UniProtKB-EC"/>
</dbReference>
<dbReference type="FunFam" id="3.20.20.70:FF:000027">
    <property type="entry name" value="Dihydropyrimidine dehydrogenase [NADP(+)]"/>
    <property type="match status" value="1"/>
</dbReference>
<evidence type="ECO:0000256" key="7">
    <source>
        <dbReference type="ARBA" id="ARBA00032722"/>
    </source>
</evidence>
<dbReference type="Pfam" id="PF01180">
    <property type="entry name" value="DHO_dh"/>
    <property type="match status" value="1"/>
</dbReference>
<evidence type="ECO:0000256" key="1">
    <source>
        <dbReference type="ARBA" id="ARBA00010804"/>
    </source>
</evidence>
<dbReference type="NCBIfam" id="NF006183">
    <property type="entry name" value="PRK08318.1"/>
    <property type="match status" value="1"/>
</dbReference>
<name>A0A484HIB9_9BACT</name>
<feature type="domain" description="4Fe-4S ferredoxin-type" evidence="13">
    <location>
        <begin position="337"/>
        <end position="369"/>
    </location>
</feature>
<comment type="catalytic activity">
    <reaction evidence="8">
        <text>5,6-dihydrothymine + NAD(+) = thymine + NADH + H(+)</text>
        <dbReference type="Rhea" id="RHEA:28791"/>
        <dbReference type="ChEBI" id="CHEBI:15378"/>
        <dbReference type="ChEBI" id="CHEBI:17821"/>
        <dbReference type="ChEBI" id="CHEBI:27468"/>
        <dbReference type="ChEBI" id="CHEBI:57540"/>
        <dbReference type="ChEBI" id="CHEBI:57945"/>
        <dbReference type="EC" id="1.3.1.1"/>
    </reaction>
</comment>
<evidence type="ECO:0000256" key="8">
    <source>
        <dbReference type="ARBA" id="ARBA00047685"/>
    </source>
</evidence>
<dbReference type="GO" id="GO:0051536">
    <property type="term" value="F:iron-sulfur cluster binding"/>
    <property type="evidence" value="ECO:0007669"/>
    <property type="project" value="UniProtKB-KW"/>
</dbReference>
<organism evidence="14">
    <name type="scientific">uncultured Desulfobacteraceae bacterium</name>
    <dbReference type="NCBI Taxonomy" id="218296"/>
    <lineage>
        <taxon>Bacteria</taxon>
        <taxon>Pseudomonadati</taxon>
        <taxon>Thermodesulfobacteriota</taxon>
        <taxon>Desulfobacteria</taxon>
        <taxon>Desulfobacterales</taxon>
        <taxon>Desulfobacteraceae</taxon>
        <taxon>environmental samples</taxon>
    </lineage>
</organism>
<reference evidence="14" key="1">
    <citation type="submission" date="2019-01" db="EMBL/GenBank/DDBJ databases">
        <authorList>
            <consortium name="Genoscope - CEA"/>
            <person name="William W."/>
        </authorList>
    </citation>
    <scope>NUCLEOTIDE SEQUENCE</scope>
    <source>
        <strain evidence="14">CR-1</strain>
    </source>
</reference>
<evidence type="ECO:0000256" key="11">
    <source>
        <dbReference type="ARBA" id="ARBA00049714"/>
    </source>
</evidence>
<dbReference type="AlphaFoldDB" id="A0A484HIB9"/>
<dbReference type="GO" id="GO:0006212">
    <property type="term" value="P:uracil catabolic process"/>
    <property type="evidence" value="ECO:0007669"/>
    <property type="project" value="TreeGrafter"/>
</dbReference>
<comment type="catalytic activity">
    <reaction evidence="9">
        <text>5,6-dihydrouracil + NAD(+) = uracil + NADH + H(+)</text>
        <dbReference type="Rhea" id="RHEA:20189"/>
        <dbReference type="ChEBI" id="CHEBI:15378"/>
        <dbReference type="ChEBI" id="CHEBI:15901"/>
        <dbReference type="ChEBI" id="CHEBI:17568"/>
        <dbReference type="ChEBI" id="CHEBI:57540"/>
        <dbReference type="ChEBI" id="CHEBI:57945"/>
        <dbReference type="EC" id="1.3.1.1"/>
    </reaction>
</comment>
<proteinExistence type="inferred from homology"/>
<dbReference type="EC" id="1.3.1.1" evidence="12"/>
<gene>
    <name evidence="14" type="primary">preA</name>
    <name evidence="14" type="ORF">EPICR_210005</name>
</gene>
<evidence type="ECO:0000259" key="13">
    <source>
        <dbReference type="PROSITE" id="PS51379"/>
    </source>
</evidence>
<dbReference type="InterPro" id="IPR013785">
    <property type="entry name" value="Aldolase_TIM"/>
</dbReference>
<keyword evidence="5" id="KW-0411">Iron-sulfur</keyword>
<dbReference type="PROSITE" id="PS51379">
    <property type="entry name" value="4FE4S_FER_2"/>
    <property type="match status" value="2"/>
</dbReference>
<dbReference type="GO" id="GO:0005737">
    <property type="term" value="C:cytoplasm"/>
    <property type="evidence" value="ECO:0007669"/>
    <property type="project" value="InterPro"/>
</dbReference>
<evidence type="ECO:0000256" key="2">
    <source>
        <dbReference type="ARBA" id="ARBA00022723"/>
    </source>
</evidence>
<evidence type="ECO:0000256" key="9">
    <source>
        <dbReference type="ARBA" id="ARBA00048792"/>
    </source>
</evidence>
<evidence type="ECO:0000256" key="3">
    <source>
        <dbReference type="ARBA" id="ARBA00023002"/>
    </source>
</evidence>
<keyword evidence="4" id="KW-0408">Iron</keyword>
<keyword evidence="3 14" id="KW-0560">Oxidoreductase</keyword>
<protein>
    <recommendedName>
        <fullName evidence="12">dihydrouracil dehydrogenase (NAD(+))</fullName>
        <ecNumber evidence="12">1.3.1.1</ecNumber>
    </recommendedName>
    <alternativeName>
        <fullName evidence="7">Dihydrothymine dehydrogenase</fullName>
    </alternativeName>
    <alternativeName>
        <fullName evidence="6">Dihydrouracil dehydrogenase</fullName>
    </alternativeName>
</protein>
<comment type="similarity">
    <text evidence="1">Belongs to the dihydropyrimidine dehydrogenase family.</text>
</comment>
<dbReference type="SUPFAM" id="SSF54862">
    <property type="entry name" value="4Fe-4S ferredoxins"/>
    <property type="match status" value="1"/>
</dbReference>
<dbReference type="InterPro" id="IPR005720">
    <property type="entry name" value="Dihydroorotate_DH_cat"/>
</dbReference>
<keyword evidence="2" id="KW-0479">Metal-binding</keyword>
<evidence type="ECO:0000256" key="6">
    <source>
        <dbReference type="ARBA" id="ARBA00030119"/>
    </source>
</evidence>
<dbReference type="Gene3D" id="3.30.70.20">
    <property type="match status" value="1"/>
</dbReference>
<dbReference type="Gene3D" id="3.20.20.70">
    <property type="entry name" value="Aldolase class I"/>
    <property type="match status" value="1"/>
</dbReference>
<dbReference type="GO" id="GO:0006210">
    <property type="term" value="P:thymine catabolic process"/>
    <property type="evidence" value="ECO:0007669"/>
    <property type="project" value="TreeGrafter"/>
</dbReference>
<evidence type="ECO:0000256" key="4">
    <source>
        <dbReference type="ARBA" id="ARBA00023004"/>
    </source>
</evidence>
<evidence type="ECO:0000256" key="5">
    <source>
        <dbReference type="ARBA" id="ARBA00023014"/>
    </source>
</evidence>
<evidence type="ECO:0000256" key="10">
    <source>
        <dbReference type="ARBA" id="ARBA00049578"/>
    </source>
</evidence>
<dbReference type="GO" id="GO:0050661">
    <property type="term" value="F:NADP binding"/>
    <property type="evidence" value="ECO:0007669"/>
    <property type="project" value="TreeGrafter"/>
</dbReference>
<dbReference type="PANTHER" id="PTHR43073:SF2">
    <property type="entry name" value="DIHYDROPYRIMIDINE DEHYDROGENASE [NADP(+)]"/>
    <property type="match status" value="1"/>
</dbReference>
<feature type="domain" description="4Fe-4S ferredoxin-type" evidence="13">
    <location>
        <begin position="371"/>
        <end position="401"/>
    </location>
</feature>
<dbReference type="Pfam" id="PF14697">
    <property type="entry name" value="Fer4_21"/>
    <property type="match status" value="1"/>
</dbReference>
<dbReference type="GO" id="GO:0002058">
    <property type="term" value="F:uracil binding"/>
    <property type="evidence" value="ECO:0007669"/>
    <property type="project" value="TreeGrafter"/>
</dbReference>
<dbReference type="InterPro" id="IPR017900">
    <property type="entry name" value="4Fe4S_Fe_S_CS"/>
</dbReference>
<sequence>MPNPIDLSVEFCGKRFENPFLLSSSPVSNSAEMTARAFEAGWGGAVFKTMHADGAPIVHPSPRMNAYHYQNSRLAGLQNVEQVSDRPLKDNLLEILYLKKKYTQKVLIASLMGFSNPEWEFLARSAEDNGADMLELNFSCPHMCVEGSGYKVGQAFGLIETFTETVKKKTSIPVMAKMTPNITDITEPALFAKKGGANAISAINTVRGISEIGLDDFVPRPNVAGMGAISGASGPIIKPLGLRFIAELAQCRDLSLPLSGIGGIETWIDALEYLLLGASTIQVTTGVIHYGYRIVSDMIEGLSDFMAQKKIARVTDLVGKALPHLHETGRFDLEKQGVARYNMDHCVGCGQCFRVCRDAGGQALDWDRDSRRPVPIEEKCLSCMICAFVCPAPGVISFHPMPAGWERRKTPVMDPGLEGEIRLQHIYSNKTNS</sequence>